<dbReference type="PROSITE" id="PS00478">
    <property type="entry name" value="LIM_DOMAIN_1"/>
    <property type="match status" value="1"/>
</dbReference>
<evidence type="ECO:0000256" key="4">
    <source>
        <dbReference type="ARBA" id="ARBA00022833"/>
    </source>
</evidence>
<protein>
    <recommendedName>
        <fullName evidence="9">LIM zinc-binding domain-containing protein</fullName>
    </recommendedName>
</protein>
<evidence type="ECO:0000256" key="5">
    <source>
        <dbReference type="ARBA" id="ARBA00023038"/>
    </source>
</evidence>
<dbReference type="GO" id="GO:0030018">
    <property type="term" value="C:Z disc"/>
    <property type="evidence" value="ECO:0007669"/>
    <property type="project" value="TreeGrafter"/>
</dbReference>
<dbReference type="SMART" id="SM00132">
    <property type="entry name" value="LIM"/>
    <property type="match status" value="1"/>
</dbReference>
<keyword evidence="2 7" id="KW-0479">Metal-binding</keyword>
<comment type="caution">
    <text evidence="10">The sequence shown here is derived from an EMBL/GenBank/DDBJ whole genome shotgun (WGS) entry which is preliminary data.</text>
</comment>
<dbReference type="AlphaFoldDB" id="A0A7J7IYZ8"/>
<dbReference type="GO" id="GO:0008307">
    <property type="term" value="F:structural constituent of muscle"/>
    <property type="evidence" value="ECO:0007669"/>
    <property type="project" value="TreeGrafter"/>
</dbReference>
<name>A0A7J7IYZ8_BUGNE</name>
<evidence type="ECO:0000256" key="3">
    <source>
        <dbReference type="ARBA" id="ARBA00022737"/>
    </source>
</evidence>
<evidence type="ECO:0000256" key="2">
    <source>
        <dbReference type="ARBA" id="ARBA00022723"/>
    </source>
</evidence>
<dbReference type="Gene3D" id="2.10.110.10">
    <property type="entry name" value="Cysteine Rich Protein"/>
    <property type="match status" value="1"/>
</dbReference>
<feature type="region of interest" description="Disordered" evidence="8">
    <location>
        <begin position="93"/>
        <end position="119"/>
    </location>
</feature>
<dbReference type="EMBL" id="VXIV02003275">
    <property type="protein sequence ID" value="KAF6018787.1"/>
    <property type="molecule type" value="Genomic_DNA"/>
</dbReference>
<dbReference type="PROSITE" id="PS50023">
    <property type="entry name" value="LIM_DOMAIN_2"/>
    <property type="match status" value="1"/>
</dbReference>
<dbReference type="SUPFAM" id="SSF57716">
    <property type="entry name" value="Glucocorticoid receptor-like (DNA-binding domain)"/>
    <property type="match status" value="2"/>
</dbReference>
<feature type="compositionally biased region" description="Low complexity" evidence="8">
    <location>
        <begin position="108"/>
        <end position="119"/>
    </location>
</feature>
<evidence type="ECO:0000256" key="1">
    <source>
        <dbReference type="ARBA" id="ARBA00004123"/>
    </source>
</evidence>
<dbReference type="GO" id="GO:0046872">
    <property type="term" value="F:metal ion binding"/>
    <property type="evidence" value="ECO:0007669"/>
    <property type="project" value="UniProtKB-KW"/>
</dbReference>
<dbReference type="PANTHER" id="PTHR24215">
    <property type="entry name" value="RHO-GTPASE-ACTIVATING PROTEIN LRG1"/>
    <property type="match status" value="1"/>
</dbReference>
<dbReference type="FunFam" id="2.10.110.10:FF:000001">
    <property type="entry name" value="Cysteine and glycine-rich protein 1"/>
    <property type="match status" value="1"/>
</dbReference>
<comment type="subcellular location">
    <subcellularLocation>
        <location evidence="1">Nucleus</location>
    </subcellularLocation>
</comment>
<evidence type="ECO:0000259" key="9">
    <source>
        <dbReference type="PROSITE" id="PS50023"/>
    </source>
</evidence>
<keyword evidence="6" id="KW-0539">Nucleus</keyword>
<keyword evidence="11" id="KW-1185">Reference proteome</keyword>
<reference evidence="10" key="1">
    <citation type="submission" date="2020-06" db="EMBL/GenBank/DDBJ databases">
        <title>Draft genome of Bugula neritina, a colonial animal packing powerful symbionts and potential medicines.</title>
        <authorList>
            <person name="Rayko M."/>
        </authorList>
    </citation>
    <scope>NUCLEOTIDE SEQUENCE [LARGE SCALE GENOMIC DNA]</scope>
    <source>
        <strain evidence="10">Kwan_BN1</strain>
    </source>
</reference>
<evidence type="ECO:0000256" key="6">
    <source>
        <dbReference type="ARBA" id="ARBA00023242"/>
    </source>
</evidence>
<dbReference type="GO" id="GO:0060537">
    <property type="term" value="P:muscle tissue development"/>
    <property type="evidence" value="ECO:0007669"/>
    <property type="project" value="TreeGrafter"/>
</dbReference>
<dbReference type="Proteomes" id="UP000593567">
    <property type="component" value="Unassembled WGS sequence"/>
</dbReference>
<sequence>MPFKPPVLEKCKSCGKSVYSAEERLAGGHKWHNFCFKCGLCGKMLDNTTANYSTKEEKVYCRVCYGKKLGPKGYGFGSGAGCLSTETGRQFGNKESDMTNKPSYQHVGASTAGTEEAAE</sequence>
<keyword evidence="4 7" id="KW-0862">Zinc</keyword>
<dbReference type="Pfam" id="PF00412">
    <property type="entry name" value="LIM"/>
    <property type="match status" value="1"/>
</dbReference>
<proteinExistence type="predicted"/>
<evidence type="ECO:0000256" key="8">
    <source>
        <dbReference type="SAM" id="MobiDB-lite"/>
    </source>
</evidence>
<evidence type="ECO:0000256" key="7">
    <source>
        <dbReference type="PROSITE-ProRule" id="PRU00125"/>
    </source>
</evidence>
<gene>
    <name evidence="10" type="ORF">EB796_022890</name>
</gene>
<dbReference type="PANTHER" id="PTHR24215:SF35">
    <property type="entry name" value="MUSCLE LIM PROTEIN MLP84B"/>
    <property type="match status" value="1"/>
</dbReference>
<dbReference type="GO" id="GO:0042805">
    <property type="term" value="F:actinin binding"/>
    <property type="evidence" value="ECO:0007669"/>
    <property type="project" value="TreeGrafter"/>
</dbReference>
<organism evidence="10 11">
    <name type="scientific">Bugula neritina</name>
    <name type="common">Brown bryozoan</name>
    <name type="synonym">Sertularia neritina</name>
    <dbReference type="NCBI Taxonomy" id="10212"/>
    <lineage>
        <taxon>Eukaryota</taxon>
        <taxon>Metazoa</taxon>
        <taxon>Spiralia</taxon>
        <taxon>Lophotrochozoa</taxon>
        <taxon>Bryozoa</taxon>
        <taxon>Gymnolaemata</taxon>
        <taxon>Cheilostomatida</taxon>
        <taxon>Flustrina</taxon>
        <taxon>Buguloidea</taxon>
        <taxon>Bugulidae</taxon>
        <taxon>Bugula</taxon>
    </lineage>
</organism>
<keyword evidence="3" id="KW-0677">Repeat</keyword>
<evidence type="ECO:0000313" key="11">
    <source>
        <dbReference type="Proteomes" id="UP000593567"/>
    </source>
</evidence>
<dbReference type="GO" id="GO:0005634">
    <property type="term" value="C:nucleus"/>
    <property type="evidence" value="ECO:0007669"/>
    <property type="project" value="UniProtKB-SubCell"/>
</dbReference>
<dbReference type="InterPro" id="IPR001781">
    <property type="entry name" value="Znf_LIM"/>
</dbReference>
<keyword evidence="5 7" id="KW-0440">LIM domain</keyword>
<dbReference type="GO" id="GO:0045214">
    <property type="term" value="P:sarcomere organization"/>
    <property type="evidence" value="ECO:0007669"/>
    <property type="project" value="TreeGrafter"/>
</dbReference>
<feature type="domain" description="LIM zinc-binding" evidence="9">
    <location>
        <begin position="9"/>
        <end position="71"/>
    </location>
</feature>
<dbReference type="OrthoDB" id="1679758at2759"/>
<accession>A0A7J7IYZ8</accession>
<evidence type="ECO:0000313" key="10">
    <source>
        <dbReference type="EMBL" id="KAF6018787.1"/>
    </source>
</evidence>